<keyword evidence="2" id="KW-1185">Reference proteome</keyword>
<sequence length="109" mass="13047">MTRYHDRGNLKWLPFLMPEHIQLLKAYYLEIHQIDLPIIDEQLQYPWQFLLEQALIEGTELEITYHSKRGYVTTSGFIEQVHRERAYLVLRGLSRIEIPLGRIIRIENG</sequence>
<accession>A0ABT6R5Q0</accession>
<name>A0ABT6R5Q0_9BACL</name>
<comment type="caution">
    <text evidence="1">The sequence shown here is derived from an EMBL/GenBank/DDBJ whole genome shotgun (WGS) entry which is preliminary data.</text>
</comment>
<dbReference type="Pfam" id="PF08863">
    <property type="entry name" value="YolD"/>
    <property type="match status" value="1"/>
</dbReference>
<reference evidence="1 2" key="1">
    <citation type="submission" date="2023-04" db="EMBL/GenBank/DDBJ databases">
        <title>Antarctic isolates genomes.</title>
        <authorList>
            <person name="Dimov S.G."/>
        </authorList>
    </citation>
    <scope>NUCLEOTIDE SEQUENCE [LARGE SCALE GENOMIC DNA]</scope>
    <source>
        <strain evidence="1 2">AL19</strain>
    </source>
</reference>
<organism evidence="1 2">
    <name type="scientific">Exiguobacterium antarcticum</name>
    <dbReference type="NCBI Taxonomy" id="132920"/>
    <lineage>
        <taxon>Bacteria</taxon>
        <taxon>Bacillati</taxon>
        <taxon>Bacillota</taxon>
        <taxon>Bacilli</taxon>
        <taxon>Bacillales</taxon>
        <taxon>Bacillales Family XII. Incertae Sedis</taxon>
        <taxon>Exiguobacterium</taxon>
    </lineage>
</organism>
<dbReference type="EMBL" id="JASBQV010000035">
    <property type="protein sequence ID" value="MDI3236287.1"/>
    <property type="molecule type" value="Genomic_DNA"/>
</dbReference>
<gene>
    <name evidence="1" type="ORF">QK289_14835</name>
</gene>
<dbReference type="InterPro" id="IPR014962">
    <property type="entry name" value="YolD"/>
</dbReference>
<evidence type="ECO:0000313" key="2">
    <source>
        <dbReference type="Proteomes" id="UP001243286"/>
    </source>
</evidence>
<dbReference type="Proteomes" id="UP001243286">
    <property type="component" value="Unassembled WGS sequence"/>
</dbReference>
<dbReference type="RefSeq" id="WP_282357296.1">
    <property type="nucleotide sequence ID" value="NZ_JASBQV010000035.1"/>
</dbReference>
<evidence type="ECO:0000313" key="1">
    <source>
        <dbReference type="EMBL" id="MDI3236287.1"/>
    </source>
</evidence>
<protein>
    <submittedName>
        <fullName evidence="1">YolD-like family protein</fullName>
    </submittedName>
</protein>
<proteinExistence type="predicted"/>